<keyword evidence="8" id="KW-0270">Exopolysaccharide synthesis</keyword>
<feature type="transmembrane region" description="Helical" evidence="9">
    <location>
        <begin position="153"/>
        <end position="174"/>
    </location>
</feature>
<evidence type="ECO:0000313" key="12">
    <source>
        <dbReference type="Proteomes" id="UP000600101"/>
    </source>
</evidence>
<dbReference type="AlphaFoldDB" id="A0A9X0R1W9"/>
<evidence type="ECO:0000256" key="3">
    <source>
        <dbReference type="ARBA" id="ARBA00022475"/>
    </source>
</evidence>
<dbReference type="Pfam" id="PF02397">
    <property type="entry name" value="Bac_transf"/>
    <property type="match status" value="1"/>
</dbReference>
<keyword evidence="7 9" id="KW-0472">Membrane</keyword>
<dbReference type="PANTHER" id="PTHR30576:SF4">
    <property type="entry name" value="UNDECAPRENYL-PHOSPHATE GALACTOSE PHOSPHOTRANSFERASE"/>
    <property type="match status" value="1"/>
</dbReference>
<feature type="domain" description="Bacterial sugar transferase" evidence="10">
    <location>
        <begin position="148"/>
        <end position="339"/>
    </location>
</feature>
<accession>A0A9X0R1W9</accession>
<keyword evidence="12" id="KW-1185">Reference proteome</keyword>
<proteinExistence type="inferred from homology"/>
<evidence type="ECO:0000256" key="2">
    <source>
        <dbReference type="ARBA" id="ARBA00006464"/>
    </source>
</evidence>
<evidence type="ECO:0000256" key="7">
    <source>
        <dbReference type="ARBA" id="ARBA00023136"/>
    </source>
</evidence>
<comment type="caution">
    <text evidence="11">The sequence shown here is derived from an EMBL/GenBank/DDBJ whole genome shotgun (WGS) entry which is preliminary data.</text>
</comment>
<evidence type="ECO:0000256" key="5">
    <source>
        <dbReference type="ARBA" id="ARBA00022692"/>
    </source>
</evidence>
<organism evidence="11 12">
    <name type="scientific">Siccirubricoccus deserti</name>
    <dbReference type="NCBI Taxonomy" id="2013562"/>
    <lineage>
        <taxon>Bacteria</taxon>
        <taxon>Pseudomonadati</taxon>
        <taxon>Pseudomonadota</taxon>
        <taxon>Alphaproteobacteria</taxon>
        <taxon>Acetobacterales</taxon>
        <taxon>Roseomonadaceae</taxon>
        <taxon>Siccirubricoccus</taxon>
    </lineage>
</organism>
<evidence type="ECO:0000256" key="4">
    <source>
        <dbReference type="ARBA" id="ARBA00022679"/>
    </source>
</evidence>
<reference evidence="11" key="1">
    <citation type="submission" date="2020-08" db="EMBL/GenBank/DDBJ databases">
        <authorList>
            <person name="Hu Y."/>
            <person name="Nguyen S.V."/>
            <person name="Li F."/>
            <person name="Fanning S."/>
        </authorList>
    </citation>
    <scope>NUCLEOTIDE SEQUENCE</scope>
    <source>
        <strain evidence="11">SYSU D8009</strain>
    </source>
</reference>
<dbReference type="GO" id="GO:0016780">
    <property type="term" value="F:phosphotransferase activity, for other substituted phosphate groups"/>
    <property type="evidence" value="ECO:0007669"/>
    <property type="project" value="TreeGrafter"/>
</dbReference>
<evidence type="ECO:0000259" key="10">
    <source>
        <dbReference type="Pfam" id="PF02397"/>
    </source>
</evidence>
<dbReference type="GO" id="GO:0005886">
    <property type="term" value="C:plasma membrane"/>
    <property type="evidence" value="ECO:0007669"/>
    <property type="project" value="UniProtKB-SubCell"/>
</dbReference>
<dbReference type="EMBL" id="JACOMF010000035">
    <property type="protein sequence ID" value="MBC4017820.1"/>
    <property type="molecule type" value="Genomic_DNA"/>
</dbReference>
<sequence length="345" mass="37016">MVVAIDGYTIPGCSTLHAFASGAAEFVQRLARKSAPPQSGRRHVAIPYGNCGRKACPGPGRCDGRTAEAARRFPLPPRTAARHRRANERVTSSMLGVEAIQTMGQGLGQTMSPEASSQALASYGVSRASSRQAATGHSWSVALQPRLKRAFDILGASTLLLLCLPAFAAIALAVRADGGPAFYAHERVGRGGRRFGCLKFRSMVTDSAERLAALLASDPAAREEWEATRKLKQDPRVTWIGRLLRASSLDELPQLINVLRGEMSLVGPRPVIQAELSAHYGAAAEHYLSVRPGITGLWQISGRNDTTYAERVALDVRYAVNPSLLADVVILLRTPAAVVARRGAY</sequence>
<gene>
    <name evidence="11" type="ORF">H7965_21180</name>
</gene>
<dbReference type="Proteomes" id="UP000600101">
    <property type="component" value="Unassembled WGS sequence"/>
</dbReference>
<keyword evidence="6 9" id="KW-1133">Transmembrane helix</keyword>
<keyword evidence="3" id="KW-1003">Cell membrane</keyword>
<comment type="similarity">
    <text evidence="2">Belongs to the bacterial sugar transferase family.</text>
</comment>
<protein>
    <submittedName>
        <fullName evidence="11">Sugar transferase</fullName>
    </submittedName>
</protein>
<keyword evidence="4 11" id="KW-0808">Transferase</keyword>
<comment type="subcellular location">
    <subcellularLocation>
        <location evidence="1">Cell membrane</location>
    </subcellularLocation>
</comment>
<evidence type="ECO:0000313" key="11">
    <source>
        <dbReference type="EMBL" id="MBC4017820.1"/>
    </source>
</evidence>
<evidence type="ECO:0000256" key="1">
    <source>
        <dbReference type="ARBA" id="ARBA00004236"/>
    </source>
</evidence>
<evidence type="ECO:0000256" key="8">
    <source>
        <dbReference type="ARBA" id="ARBA00023169"/>
    </source>
</evidence>
<evidence type="ECO:0000256" key="9">
    <source>
        <dbReference type="SAM" id="Phobius"/>
    </source>
</evidence>
<dbReference type="PANTHER" id="PTHR30576">
    <property type="entry name" value="COLANIC BIOSYNTHESIS UDP-GLUCOSE LIPID CARRIER TRANSFERASE"/>
    <property type="match status" value="1"/>
</dbReference>
<evidence type="ECO:0000256" key="6">
    <source>
        <dbReference type="ARBA" id="ARBA00022989"/>
    </source>
</evidence>
<dbReference type="GO" id="GO:0000271">
    <property type="term" value="P:polysaccharide biosynthetic process"/>
    <property type="evidence" value="ECO:0007669"/>
    <property type="project" value="UniProtKB-KW"/>
</dbReference>
<keyword evidence="5 9" id="KW-0812">Transmembrane</keyword>
<dbReference type="InterPro" id="IPR003362">
    <property type="entry name" value="Bact_transf"/>
</dbReference>
<name>A0A9X0R1W9_9PROT</name>